<dbReference type="GO" id="GO:0005829">
    <property type="term" value="C:cytosol"/>
    <property type="evidence" value="ECO:0007669"/>
    <property type="project" value="TreeGrafter"/>
</dbReference>
<dbReference type="InterPro" id="IPR000845">
    <property type="entry name" value="Nucleoside_phosphorylase_d"/>
</dbReference>
<comment type="similarity">
    <text evidence="1">Belongs to the PNP/UDP phosphorylase family. Futalosine hydrolase subfamily.</text>
</comment>
<dbReference type="EC" id="3.2.2.26" evidence="1 2"/>
<dbReference type="InterPro" id="IPR035994">
    <property type="entry name" value="Nucleoside_phosphorylase_sf"/>
</dbReference>
<dbReference type="GO" id="GO:0008930">
    <property type="term" value="F:methylthioadenosine nucleosidase activity"/>
    <property type="evidence" value="ECO:0007669"/>
    <property type="project" value="TreeGrafter"/>
</dbReference>
<keyword evidence="1" id="KW-0474">Menaquinone biosynthesis</keyword>
<keyword evidence="1 4" id="KW-0378">Hydrolase</keyword>
<evidence type="ECO:0000259" key="3">
    <source>
        <dbReference type="Pfam" id="PF01048"/>
    </source>
</evidence>
<dbReference type="GO" id="GO:0019284">
    <property type="term" value="P:L-methionine salvage from S-adenosylmethionine"/>
    <property type="evidence" value="ECO:0007669"/>
    <property type="project" value="TreeGrafter"/>
</dbReference>
<dbReference type="GO" id="GO:0008782">
    <property type="term" value="F:adenosylhomocysteine nucleosidase activity"/>
    <property type="evidence" value="ECO:0007669"/>
    <property type="project" value="TreeGrafter"/>
</dbReference>
<dbReference type="PANTHER" id="PTHR46832:SF2">
    <property type="entry name" value="FUTALOSINE HYDROLASE"/>
    <property type="match status" value="1"/>
</dbReference>
<dbReference type="GO" id="GO:0009116">
    <property type="term" value="P:nucleoside metabolic process"/>
    <property type="evidence" value="ECO:0007669"/>
    <property type="project" value="InterPro"/>
</dbReference>
<comment type="catalytic activity">
    <reaction evidence="1">
        <text>futalosine + H2O = dehypoxanthine futalosine + hypoxanthine</text>
        <dbReference type="Rhea" id="RHEA:25904"/>
        <dbReference type="ChEBI" id="CHEBI:15377"/>
        <dbReference type="ChEBI" id="CHEBI:17368"/>
        <dbReference type="ChEBI" id="CHEBI:58863"/>
        <dbReference type="ChEBI" id="CHEBI:58864"/>
        <dbReference type="EC" id="3.2.2.26"/>
    </reaction>
</comment>
<keyword evidence="4" id="KW-0326">Glycosidase</keyword>
<organism evidence="4 5">
    <name type="scientific">Draconibacterium aestuarii</name>
    <dbReference type="NCBI Taxonomy" id="2998507"/>
    <lineage>
        <taxon>Bacteria</taxon>
        <taxon>Pseudomonadati</taxon>
        <taxon>Bacteroidota</taxon>
        <taxon>Bacteroidia</taxon>
        <taxon>Marinilabiliales</taxon>
        <taxon>Prolixibacteraceae</taxon>
        <taxon>Draconibacterium</taxon>
    </lineage>
</organism>
<reference evidence="4" key="1">
    <citation type="submission" date="2022-11" db="EMBL/GenBank/DDBJ databases">
        <title>Marilongibacter aestuarii gen. nov., sp. nov., isolated from tidal flat sediment.</title>
        <authorList>
            <person name="Jiayan W."/>
        </authorList>
    </citation>
    <scope>NUCLEOTIDE SEQUENCE</scope>
    <source>
        <strain evidence="4">Z1-6</strain>
    </source>
</reference>
<dbReference type="Pfam" id="PF01048">
    <property type="entry name" value="PNP_UDP_1"/>
    <property type="match status" value="1"/>
</dbReference>
<dbReference type="Gene3D" id="3.40.50.1580">
    <property type="entry name" value="Nucleoside phosphorylase domain"/>
    <property type="match status" value="1"/>
</dbReference>
<dbReference type="AlphaFoldDB" id="A0A9X3J7J3"/>
<proteinExistence type="inferred from homology"/>
<name>A0A9X3J7J3_9BACT</name>
<comment type="pathway">
    <text evidence="1">Quinol/quinone metabolism; menaquinone biosynthesis.</text>
</comment>
<accession>A0A9X3J7J3</accession>
<dbReference type="EMBL" id="JAPOHD010000059">
    <property type="protein sequence ID" value="MCY1722548.1"/>
    <property type="molecule type" value="Genomic_DNA"/>
</dbReference>
<evidence type="ECO:0000256" key="2">
    <source>
        <dbReference type="NCBIfam" id="TIGR03664"/>
    </source>
</evidence>
<dbReference type="InterPro" id="IPR019963">
    <property type="entry name" value="FL_hydrolase_MqnB"/>
</dbReference>
<feature type="domain" description="Nucleoside phosphorylase" evidence="3">
    <location>
        <begin position="2"/>
        <end position="214"/>
    </location>
</feature>
<gene>
    <name evidence="1 4" type="primary">mqnB</name>
    <name evidence="4" type="ORF">OU798_19515</name>
</gene>
<evidence type="ECO:0000313" key="4">
    <source>
        <dbReference type="EMBL" id="MCY1722548.1"/>
    </source>
</evidence>
<sequence length="228" mass="25556">MKILIVAATWMEVKLLVDELEKVDEKSHLLKVYRFNGNEIDILITGIGTTFTTFHLTNALHEKKYDLVLNVGIAGSLTPELKIGEVVSVVSEEFADLGIEKQDEFLTLFESGFMKINEFPFEHGILKASNSNGKIDLKKVRGITTNKSYGRTSSISEIRCKFSAHIESMEGAAVIYVCNWIGVNCYQIRSVSNFVEPRDSSKWDIPLALENLKEAVLVVMKNLLVPVN</sequence>
<dbReference type="SUPFAM" id="SSF53167">
    <property type="entry name" value="Purine and uridine phosphorylases"/>
    <property type="match status" value="1"/>
</dbReference>
<dbReference type="GO" id="GO:0009234">
    <property type="term" value="P:menaquinone biosynthetic process"/>
    <property type="evidence" value="ECO:0007669"/>
    <property type="project" value="UniProtKB-UniRule"/>
</dbReference>
<dbReference type="Proteomes" id="UP001145087">
    <property type="component" value="Unassembled WGS sequence"/>
</dbReference>
<dbReference type="HAMAP" id="MF_00991">
    <property type="entry name" value="MqnB"/>
    <property type="match status" value="1"/>
</dbReference>
<comment type="caution">
    <text evidence="4">The sequence shown here is derived from an EMBL/GenBank/DDBJ whole genome shotgun (WGS) entry which is preliminary data.</text>
</comment>
<evidence type="ECO:0000313" key="5">
    <source>
        <dbReference type="Proteomes" id="UP001145087"/>
    </source>
</evidence>
<comment type="function">
    <text evidence="1">Catalyzes the hydrolysis of futalosine (FL) to dehypoxanthine futalosine (DHFL) and hypoxanthine, a step in the biosynthesis of menaquinone (MK, vitamin K2).</text>
</comment>
<evidence type="ECO:0000256" key="1">
    <source>
        <dbReference type="HAMAP-Rule" id="MF_00991"/>
    </source>
</evidence>
<keyword evidence="5" id="KW-1185">Reference proteome</keyword>
<protein>
    <recommendedName>
        <fullName evidence="1 2">Futalosine hydrolase</fullName>
        <shortName evidence="1">FL hydrolase</shortName>
        <ecNumber evidence="1 2">3.2.2.26</ecNumber>
    </recommendedName>
    <alternativeName>
        <fullName evidence="1">Futalosine nucleosidase</fullName>
    </alternativeName>
    <alternativeName>
        <fullName evidence="1">Menaquinone biosynthetic enzyme MqnB</fullName>
    </alternativeName>
</protein>
<dbReference type="NCBIfam" id="TIGR03664">
    <property type="entry name" value="fut_nucase"/>
    <property type="match status" value="1"/>
</dbReference>
<dbReference type="RefSeq" id="WP_343334873.1">
    <property type="nucleotide sequence ID" value="NZ_JAPOHD010000059.1"/>
</dbReference>
<dbReference type="PANTHER" id="PTHR46832">
    <property type="entry name" value="5'-METHYLTHIOADENOSINE/S-ADENOSYLHOMOCYSTEINE NUCLEOSIDASE"/>
    <property type="match status" value="1"/>
</dbReference>